<dbReference type="EMBL" id="MW366843">
    <property type="protein sequence ID" value="QQO90241.1"/>
    <property type="molecule type" value="Genomic_DNA"/>
</dbReference>
<keyword evidence="2" id="KW-1185">Reference proteome</keyword>
<proteinExistence type="predicted"/>
<sequence>MDSLPNPAIAVQYVPINRILSDTEYKTAIASVERVIMAMQPRYIVSMDDDYLKYMGDKVKAEYGKRFVMLYKAETVDNNPTCAIIERIMQRSYMLDSPIYVVRDENSFHAEAARTLVQCLRDRNHEVEFDRVGSLSDLKRILLGLQSKPKGFLISYMGTIFDSEFNQFLDQDRINQMILDSNKRHIDITLVRGNKNLSVVLIPRITGVKIYSGSVVIDQVIPQIFVDPKRLQELGGSLVYKNMFDDIAGVIRQ</sequence>
<organism evidence="1 2">
    <name type="scientific">Erwinia phage pEa_SNUABM_5</name>
    <dbReference type="NCBI Taxonomy" id="2797313"/>
    <lineage>
        <taxon>Viruses</taxon>
        <taxon>Duplodnaviria</taxon>
        <taxon>Heunggongvirae</taxon>
        <taxon>Uroviricota</taxon>
        <taxon>Caudoviricetes</taxon>
        <taxon>Rivsvirus</taxon>
        <taxon>Rivsvirus SNUABM5</taxon>
    </lineage>
</organism>
<reference evidence="1 2" key="1">
    <citation type="submission" date="2020-12" db="EMBL/GenBank/DDBJ databases">
        <title>Complete genome sequence of Erwinia phage pEa_SNUABM_5.</title>
        <authorList>
            <person name="Kim S.G."/>
            <person name="Lee S.B."/>
            <person name="Kwon J."/>
            <person name="Park S.C."/>
        </authorList>
    </citation>
    <scope>NUCLEOTIDE SEQUENCE [LARGE SCALE GENOMIC DNA]</scope>
</reference>
<accession>A0A7T8IVN2</accession>
<dbReference type="Proteomes" id="UP000596123">
    <property type="component" value="Segment"/>
</dbReference>
<evidence type="ECO:0000313" key="2">
    <source>
        <dbReference type="Proteomes" id="UP000596123"/>
    </source>
</evidence>
<evidence type="ECO:0000313" key="1">
    <source>
        <dbReference type="EMBL" id="QQO90241.1"/>
    </source>
</evidence>
<gene>
    <name evidence="1" type="ORF">pEaSNUABM5_00099</name>
</gene>
<protein>
    <submittedName>
        <fullName evidence="1">Uncharacterized protein</fullName>
    </submittedName>
</protein>
<name>A0A7T8IVN2_9CAUD</name>